<sequence>MLTRTLSRDQRSMTCDTPRDPQSDPVSCTTPSHPAPRWRSSKKSTESPTAPALTTSKPFTEDVPAAGPHEILLEIKAVSLNYRDLAVANGQYPFPVKKNVVPVSDCAAVVSAIGANVTNFAVGDTVLVTFDGTNLYGQQKDWNGGHGGPVDGFLRQYAAVNESYAVKVPPTNLSYPELASLVCTGVTAWNALYGVAPTKPGDVILVQGTGGVSMTALLLAKAAGCTVIVTSSSDEKLQKAREMYGADYTINYKNAPAWGKEAVKLNNGVGLDLVVENGGSGTIAESFEAIKMGGKITVIGFLAAADQKDMPDVATLALGKGAVVPGITVGPKSMLEDLVQFVASRKLAPPIDKVFKFDDALEAYKYMGEAGHIGKVCIEV</sequence>
<dbReference type="CDD" id="cd08276">
    <property type="entry name" value="MDR7"/>
    <property type="match status" value="1"/>
</dbReference>
<dbReference type="InterPro" id="IPR052711">
    <property type="entry name" value="Zinc_ADH-like"/>
</dbReference>
<name>A0AAD9FS86_PAPLA</name>
<dbReference type="EMBL" id="JAODAN010000004">
    <property type="protein sequence ID" value="KAK1925241.1"/>
    <property type="molecule type" value="Genomic_DNA"/>
</dbReference>
<keyword evidence="4" id="KW-1185">Reference proteome</keyword>
<dbReference type="InterPro" id="IPR020843">
    <property type="entry name" value="ER"/>
</dbReference>
<evidence type="ECO:0000313" key="3">
    <source>
        <dbReference type="EMBL" id="KAK1925241.1"/>
    </source>
</evidence>
<dbReference type="Gene3D" id="3.90.180.10">
    <property type="entry name" value="Medium-chain alcohol dehydrogenases, catalytic domain"/>
    <property type="match status" value="1"/>
</dbReference>
<protein>
    <submittedName>
        <fullName evidence="3">Zinc-type alcohol dehydrogenase-like protein</fullName>
    </submittedName>
</protein>
<dbReference type="Gene3D" id="3.40.50.720">
    <property type="entry name" value="NAD(P)-binding Rossmann-like Domain"/>
    <property type="match status" value="1"/>
</dbReference>
<feature type="compositionally biased region" description="Polar residues" evidence="1">
    <location>
        <begin position="46"/>
        <end position="58"/>
    </location>
</feature>
<dbReference type="SUPFAM" id="SSF50129">
    <property type="entry name" value="GroES-like"/>
    <property type="match status" value="1"/>
</dbReference>
<feature type="region of interest" description="Disordered" evidence="1">
    <location>
        <begin position="1"/>
        <end position="62"/>
    </location>
</feature>
<feature type="compositionally biased region" description="Basic and acidic residues" evidence="1">
    <location>
        <begin position="1"/>
        <end position="22"/>
    </location>
</feature>
<evidence type="ECO:0000256" key="1">
    <source>
        <dbReference type="SAM" id="MobiDB-lite"/>
    </source>
</evidence>
<dbReference type="Pfam" id="PF08240">
    <property type="entry name" value="ADH_N"/>
    <property type="match status" value="1"/>
</dbReference>
<comment type="caution">
    <text evidence="3">The sequence shown here is derived from an EMBL/GenBank/DDBJ whole genome shotgun (WGS) entry which is preliminary data.</text>
</comment>
<dbReference type="SUPFAM" id="SSF51735">
    <property type="entry name" value="NAD(P)-binding Rossmann-fold domains"/>
    <property type="match status" value="1"/>
</dbReference>
<feature type="domain" description="Enoyl reductase (ER)" evidence="2">
    <location>
        <begin position="49"/>
        <end position="378"/>
    </location>
</feature>
<dbReference type="PANTHER" id="PTHR45033">
    <property type="match status" value="1"/>
</dbReference>
<proteinExistence type="predicted"/>
<dbReference type="InterPro" id="IPR036291">
    <property type="entry name" value="NAD(P)-bd_dom_sf"/>
</dbReference>
<dbReference type="AlphaFoldDB" id="A0AAD9FS86"/>
<dbReference type="GO" id="GO:0016491">
    <property type="term" value="F:oxidoreductase activity"/>
    <property type="evidence" value="ECO:0007669"/>
    <property type="project" value="InterPro"/>
</dbReference>
<dbReference type="Proteomes" id="UP001182556">
    <property type="component" value="Unassembled WGS sequence"/>
</dbReference>
<dbReference type="PANTHER" id="PTHR45033:SF2">
    <property type="entry name" value="ZINC-TYPE ALCOHOL DEHYDROGENASE-LIKE PROTEIN C1773.06C"/>
    <property type="match status" value="1"/>
</dbReference>
<dbReference type="SMART" id="SM00829">
    <property type="entry name" value="PKS_ER"/>
    <property type="match status" value="1"/>
</dbReference>
<dbReference type="Pfam" id="PF00107">
    <property type="entry name" value="ADH_zinc_N"/>
    <property type="match status" value="1"/>
</dbReference>
<dbReference type="InterPro" id="IPR013149">
    <property type="entry name" value="ADH-like_C"/>
</dbReference>
<dbReference type="InterPro" id="IPR011032">
    <property type="entry name" value="GroES-like_sf"/>
</dbReference>
<evidence type="ECO:0000259" key="2">
    <source>
        <dbReference type="SMART" id="SM00829"/>
    </source>
</evidence>
<organism evidence="3 4">
    <name type="scientific">Papiliotrema laurentii</name>
    <name type="common">Cryptococcus laurentii</name>
    <dbReference type="NCBI Taxonomy" id="5418"/>
    <lineage>
        <taxon>Eukaryota</taxon>
        <taxon>Fungi</taxon>
        <taxon>Dikarya</taxon>
        <taxon>Basidiomycota</taxon>
        <taxon>Agaricomycotina</taxon>
        <taxon>Tremellomycetes</taxon>
        <taxon>Tremellales</taxon>
        <taxon>Rhynchogastremaceae</taxon>
        <taxon>Papiliotrema</taxon>
    </lineage>
</organism>
<dbReference type="InterPro" id="IPR013154">
    <property type="entry name" value="ADH-like_N"/>
</dbReference>
<reference evidence="3" key="1">
    <citation type="submission" date="2023-02" db="EMBL/GenBank/DDBJ databases">
        <title>Identification and recombinant expression of a fungal hydrolase from Papiliotrema laurentii that hydrolyzes apple cutin and clears colloidal polyester polyurethane.</title>
        <authorList>
            <consortium name="DOE Joint Genome Institute"/>
            <person name="Roman V.A."/>
            <person name="Bojanowski C."/>
            <person name="Crable B.R."/>
            <person name="Wagner D.N."/>
            <person name="Hung C.S."/>
            <person name="Nadeau L.J."/>
            <person name="Schratz L."/>
            <person name="Haridas S."/>
            <person name="Pangilinan J."/>
            <person name="Lipzen A."/>
            <person name="Na H."/>
            <person name="Yan M."/>
            <person name="Ng V."/>
            <person name="Grigoriev I.V."/>
            <person name="Spatafora J.W."/>
            <person name="Barlow D."/>
            <person name="Biffinger J."/>
            <person name="Kelley-Loughnane N."/>
            <person name="Varaljay V.A."/>
            <person name="Crookes-Goodson W.J."/>
        </authorList>
    </citation>
    <scope>NUCLEOTIDE SEQUENCE</scope>
    <source>
        <strain evidence="3">5307AH</strain>
    </source>
</reference>
<gene>
    <name evidence="3" type="ORF">DB88DRAFT_257278</name>
</gene>
<accession>A0AAD9FS86</accession>
<evidence type="ECO:0000313" key="4">
    <source>
        <dbReference type="Proteomes" id="UP001182556"/>
    </source>
</evidence>